<dbReference type="RefSeq" id="WP_200789193.1">
    <property type="nucleotide sequence ID" value="NZ_JAEDAO010000001.1"/>
</dbReference>
<dbReference type="Pfam" id="PF03781">
    <property type="entry name" value="FGE-sulfatase"/>
    <property type="match status" value="1"/>
</dbReference>
<sequence length="411" mass="46443">MPHPAPPPPASDDVRRAGADRLSLALMDARNQTLALLARWGESSLSVPCQLGLERIEWLAGHVGWFAEWWIGRNPRRGLGRRCPPDAPRLPSVLPMADRWYHPLQAPHASRWDMPLPDLGEVRGYLLETFESTLDLLERTAADDEALYFFRAALVHEDLRGEQLVRQAQGLGLALPIPLPVAAAMREPLSLPATRWTLGTEGSTFSFDVERGHEEVDVPEFEIDAQPVTWGQYVEFVADGGYDRAELWHPQGWAWLQAQPEGRRAPRYVDQIAVGSGAVLQAHFGRPTRMASQQPVLHVCWWEADAWTRWAGRRLPTEVEWEVAATRAGSRGFRWGDVHEWTAGTLRPWTGYSPDPWTRHGDFDAEPLFGQARVLRGAPYISRPRLRWPQRRGFALPGRDDLFTGFRSCAV</sequence>
<gene>
    <name evidence="2" type="primary">egtB</name>
    <name evidence="2" type="ORF">I8E28_16440</name>
</gene>
<proteinExistence type="predicted"/>
<dbReference type="InterPro" id="IPR005532">
    <property type="entry name" value="SUMF_dom"/>
</dbReference>
<protein>
    <submittedName>
        <fullName evidence="2">Ergothioneine biosynthesis protein EgtB</fullName>
    </submittedName>
</protein>
<dbReference type="InterPro" id="IPR042095">
    <property type="entry name" value="SUMF_sf"/>
</dbReference>
<feature type="domain" description="Sulfatase-modifying factor enzyme-like" evidence="1">
    <location>
        <begin position="190"/>
        <end position="335"/>
    </location>
</feature>
<dbReference type="Proteomes" id="UP000617041">
    <property type="component" value="Unassembled WGS sequence"/>
</dbReference>
<dbReference type="EMBL" id="JAEDAO010000001">
    <property type="protein sequence ID" value="MBK0394192.1"/>
    <property type="molecule type" value="Genomic_DNA"/>
</dbReference>
<dbReference type="AlphaFoldDB" id="A0A934UT56"/>
<evidence type="ECO:0000313" key="3">
    <source>
        <dbReference type="Proteomes" id="UP000617041"/>
    </source>
</evidence>
<name>A0A934UT56_9BURK</name>
<accession>A0A934UT56</accession>
<dbReference type="PANTHER" id="PTHR23150">
    <property type="entry name" value="SULFATASE MODIFYING FACTOR 1, 2"/>
    <property type="match status" value="1"/>
</dbReference>
<evidence type="ECO:0000259" key="1">
    <source>
        <dbReference type="Pfam" id="PF03781"/>
    </source>
</evidence>
<keyword evidence="3" id="KW-1185">Reference proteome</keyword>
<dbReference type="SUPFAM" id="SSF56436">
    <property type="entry name" value="C-type lectin-like"/>
    <property type="match status" value="1"/>
</dbReference>
<dbReference type="InterPro" id="IPR016187">
    <property type="entry name" value="CTDL_fold"/>
</dbReference>
<dbReference type="Gene3D" id="3.90.1580.10">
    <property type="entry name" value="paralog of FGE (formylglycine-generating enzyme)"/>
    <property type="match status" value="1"/>
</dbReference>
<comment type="caution">
    <text evidence="2">The sequence shown here is derived from an EMBL/GenBank/DDBJ whole genome shotgun (WGS) entry which is preliminary data.</text>
</comment>
<reference evidence="2" key="1">
    <citation type="submission" date="2020-12" db="EMBL/GenBank/DDBJ databases">
        <title>Ramlibacter sp. nov., isolated from a freshwater alga, Cryptomonas.</title>
        <authorList>
            <person name="Kim H.M."/>
            <person name="Jeon C.O."/>
        </authorList>
    </citation>
    <scope>NUCLEOTIDE SEQUENCE</scope>
    <source>
        <strain evidence="2">CrO1</strain>
    </source>
</reference>
<dbReference type="InterPro" id="IPR051043">
    <property type="entry name" value="Sulfatase_Mod_Factor_Kinase"/>
</dbReference>
<evidence type="ECO:0000313" key="2">
    <source>
        <dbReference type="EMBL" id="MBK0394192.1"/>
    </source>
</evidence>
<organism evidence="2 3">
    <name type="scientific">Ramlibacter algicola</name>
    <dbReference type="NCBI Taxonomy" id="2795217"/>
    <lineage>
        <taxon>Bacteria</taxon>
        <taxon>Pseudomonadati</taxon>
        <taxon>Pseudomonadota</taxon>
        <taxon>Betaproteobacteria</taxon>
        <taxon>Burkholderiales</taxon>
        <taxon>Comamonadaceae</taxon>
        <taxon>Ramlibacter</taxon>
    </lineage>
</organism>
<dbReference type="PANTHER" id="PTHR23150:SF36">
    <property type="entry name" value="HERCYNINE OXYGENASE"/>
    <property type="match status" value="1"/>
</dbReference>